<reference evidence="1 2" key="1">
    <citation type="submission" date="2019-11" db="EMBL/GenBank/DDBJ databases">
        <title>Comparative genomics of hydrocarbon-degrading Desulfosarcina strains.</title>
        <authorList>
            <person name="Watanabe M."/>
            <person name="Kojima H."/>
            <person name="Fukui M."/>
        </authorList>
    </citation>
    <scope>NUCLEOTIDE SEQUENCE [LARGE SCALE GENOMIC DNA]</scope>
    <source>
        <strain evidence="1 2">PL12</strain>
    </source>
</reference>
<sequence>MVVVPADAIRQIMMDPLVRCQGYPWQIYSFFDSLEIFQTQVKIWLKYNEAGVRDG</sequence>
<dbReference type="AlphaFoldDB" id="A0A5K7YR08"/>
<gene>
    <name evidence="1" type="ORF">DSCA_46850</name>
</gene>
<name>A0A5K7YR08_9BACT</name>
<evidence type="ECO:0000313" key="2">
    <source>
        <dbReference type="Proteomes" id="UP000427906"/>
    </source>
</evidence>
<dbReference type="EMBL" id="AP021874">
    <property type="protein sequence ID" value="BBO70755.1"/>
    <property type="molecule type" value="Genomic_DNA"/>
</dbReference>
<proteinExistence type="predicted"/>
<evidence type="ECO:0000313" key="1">
    <source>
        <dbReference type="EMBL" id="BBO70755.1"/>
    </source>
</evidence>
<protein>
    <submittedName>
        <fullName evidence="1">Uncharacterized protein</fullName>
    </submittedName>
</protein>
<organism evidence="1 2">
    <name type="scientific">Desulfosarcina alkanivorans</name>
    <dbReference type="NCBI Taxonomy" id="571177"/>
    <lineage>
        <taxon>Bacteria</taxon>
        <taxon>Pseudomonadati</taxon>
        <taxon>Thermodesulfobacteriota</taxon>
        <taxon>Desulfobacteria</taxon>
        <taxon>Desulfobacterales</taxon>
        <taxon>Desulfosarcinaceae</taxon>
        <taxon>Desulfosarcina</taxon>
    </lineage>
</organism>
<dbReference type="KEGG" id="dalk:DSCA_46850"/>
<keyword evidence="2" id="KW-1185">Reference proteome</keyword>
<dbReference type="Proteomes" id="UP000427906">
    <property type="component" value="Chromosome"/>
</dbReference>
<accession>A0A5K7YR08</accession>